<accession>A0A7W7VU73</accession>
<dbReference type="AlphaFoldDB" id="A0A7W7VU73"/>
<gene>
    <name evidence="2" type="ORF">FHR34_002000</name>
</gene>
<organism evidence="2 3">
    <name type="scientific">Kitasatospora kifunensis</name>
    <name type="common">Streptomyces kifunensis</name>
    <dbReference type="NCBI Taxonomy" id="58351"/>
    <lineage>
        <taxon>Bacteria</taxon>
        <taxon>Bacillati</taxon>
        <taxon>Actinomycetota</taxon>
        <taxon>Actinomycetes</taxon>
        <taxon>Kitasatosporales</taxon>
        <taxon>Streptomycetaceae</taxon>
        <taxon>Kitasatospora</taxon>
    </lineage>
</organism>
<evidence type="ECO:0000313" key="3">
    <source>
        <dbReference type="Proteomes" id="UP000540506"/>
    </source>
</evidence>
<name>A0A7W7VU73_KITKI</name>
<dbReference type="EMBL" id="JACHJV010000001">
    <property type="protein sequence ID" value="MBB4923007.1"/>
    <property type="molecule type" value="Genomic_DNA"/>
</dbReference>
<sequence>MSETLTDTTDHGADEATSQDAIHGRHRGGSAPDDSAEANVHGKHRMDAGAR</sequence>
<feature type="region of interest" description="Disordered" evidence="1">
    <location>
        <begin position="1"/>
        <end position="51"/>
    </location>
</feature>
<dbReference type="RefSeq" id="WP_184935084.1">
    <property type="nucleotide sequence ID" value="NZ_JACHJV010000001.1"/>
</dbReference>
<proteinExistence type="predicted"/>
<protein>
    <submittedName>
        <fullName evidence="2">Uncharacterized protein</fullName>
    </submittedName>
</protein>
<evidence type="ECO:0000313" key="2">
    <source>
        <dbReference type="EMBL" id="MBB4923007.1"/>
    </source>
</evidence>
<evidence type="ECO:0000256" key="1">
    <source>
        <dbReference type="SAM" id="MobiDB-lite"/>
    </source>
</evidence>
<reference evidence="2 3" key="1">
    <citation type="submission" date="2020-08" db="EMBL/GenBank/DDBJ databases">
        <title>Sequencing the genomes of 1000 actinobacteria strains.</title>
        <authorList>
            <person name="Klenk H.-P."/>
        </authorList>
    </citation>
    <scope>NUCLEOTIDE SEQUENCE [LARGE SCALE GENOMIC DNA]</scope>
    <source>
        <strain evidence="2 3">DSM 41654</strain>
    </source>
</reference>
<comment type="caution">
    <text evidence="2">The sequence shown here is derived from an EMBL/GenBank/DDBJ whole genome shotgun (WGS) entry which is preliminary data.</text>
</comment>
<dbReference type="Proteomes" id="UP000540506">
    <property type="component" value="Unassembled WGS sequence"/>
</dbReference>
<keyword evidence="3" id="KW-1185">Reference proteome</keyword>